<sequence length="324" mass="35551">MAAAAVLPPSAPAASPPFLVHDVGAGYYEPQSQYSIAAGQSSLAGWVLALHPASLRAFLWRPEDGERISLPDMSQDFPPNCKCVLSGNPAAGGSSCAVMVLDLDEPEYWLCFVGGANKWERHVYTFTMYDDEDQPVERHMARRHGVAAVGGKVYFEFTGNELGFVEFDATGGEPSYGMIDVDMVDIPERFPLWSSYLVESRGELFLAVVFFDGPNVHKVAEVAVYRMDFSAPAAWRKVDGIGGDRVFLLGGDRIGVSNFGASCAADAERGLNGNRIYFLNHIAINENFLHVIDLEKGTEEVRRPFQEFVDPLCPPFWMLPASSI</sequence>
<dbReference type="Pfam" id="PF03478">
    <property type="entry name" value="Beta-prop_KIB1-4"/>
    <property type="match status" value="1"/>
</dbReference>
<keyword evidence="3" id="KW-1185">Reference proteome</keyword>
<reference evidence="2" key="1">
    <citation type="submission" date="2024-10" db="EMBL/GenBank/DDBJ databases">
        <authorList>
            <person name="Ryan C."/>
        </authorList>
    </citation>
    <scope>NUCLEOTIDE SEQUENCE [LARGE SCALE GENOMIC DNA]</scope>
</reference>
<dbReference type="AlphaFoldDB" id="A0ABC8W5T9"/>
<evidence type="ECO:0000259" key="1">
    <source>
        <dbReference type="Pfam" id="PF03478"/>
    </source>
</evidence>
<proteinExistence type="predicted"/>
<dbReference type="EMBL" id="OZ075121">
    <property type="protein sequence ID" value="CAL4902978.1"/>
    <property type="molecule type" value="Genomic_DNA"/>
</dbReference>
<accession>A0ABC8W5T9</accession>
<dbReference type="InterPro" id="IPR005174">
    <property type="entry name" value="KIB1-4_b-propeller"/>
</dbReference>
<name>A0ABC8W5T9_9POAL</name>
<organism evidence="2 3">
    <name type="scientific">Urochloa decumbens</name>
    <dbReference type="NCBI Taxonomy" id="240449"/>
    <lineage>
        <taxon>Eukaryota</taxon>
        <taxon>Viridiplantae</taxon>
        <taxon>Streptophyta</taxon>
        <taxon>Embryophyta</taxon>
        <taxon>Tracheophyta</taxon>
        <taxon>Spermatophyta</taxon>
        <taxon>Magnoliopsida</taxon>
        <taxon>Liliopsida</taxon>
        <taxon>Poales</taxon>
        <taxon>Poaceae</taxon>
        <taxon>PACMAD clade</taxon>
        <taxon>Panicoideae</taxon>
        <taxon>Panicodae</taxon>
        <taxon>Paniceae</taxon>
        <taxon>Melinidinae</taxon>
        <taxon>Urochloa</taxon>
    </lineage>
</organism>
<gene>
    <name evidence="2" type="ORF">URODEC1_LOCUS10271</name>
</gene>
<protein>
    <recommendedName>
        <fullName evidence="1">KIB1-4 beta-propeller domain-containing protein</fullName>
    </recommendedName>
</protein>
<dbReference type="PANTHER" id="PTHR33127">
    <property type="entry name" value="TRANSMEMBRANE PROTEIN"/>
    <property type="match status" value="1"/>
</dbReference>
<dbReference type="Proteomes" id="UP001497457">
    <property type="component" value="Chromosome 11b"/>
</dbReference>
<evidence type="ECO:0000313" key="2">
    <source>
        <dbReference type="EMBL" id="CAL4902978.1"/>
    </source>
</evidence>
<dbReference type="PANTHER" id="PTHR33127:SF45">
    <property type="entry name" value="OS05G0143700 PROTEIN"/>
    <property type="match status" value="1"/>
</dbReference>
<feature type="domain" description="KIB1-4 beta-propeller" evidence="1">
    <location>
        <begin position="41"/>
        <end position="280"/>
    </location>
</feature>
<evidence type="ECO:0000313" key="3">
    <source>
        <dbReference type="Proteomes" id="UP001497457"/>
    </source>
</evidence>